<dbReference type="InterPro" id="IPR037923">
    <property type="entry name" value="HTH-like"/>
</dbReference>
<name>A0A1M6M3X9_9FIRM</name>
<dbReference type="OrthoDB" id="9774814at2"/>
<evidence type="ECO:0000259" key="4">
    <source>
        <dbReference type="PROSITE" id="PS01124"/>
    </source>
</evidence>
<keyword evidence="6" id="KW-1185">Reference proteome</keyword>
<dbReference type="SMART" id="SM00342">
    <property type="entry name" value="HTH_ARAC"/>
    <property type="match status" value="1"/>
</dbReference>
<dbReference type="Gene3D" id="2.60.120.10">
    <property type="entry name" value="Jelly Rolls"/>
    <property type="match status" value="1"/>
</dbReference>
<reference evidence="5 6" key="1">
    <citation type="submission" date="2016-11" db="EMBL/GenBank/DDBJ databases">
        <authorList>
            <person name="Jaros S."/>
            <person name="Januszkiewicz K."/>
            <person name="Wedrychowicz H."/>
        </authorList>
    </citation>
    <scope>NUCLEOTIDE SEQUENCE [LARGE SCALE GENOMIC DNA]</scope>
    <source>
        <strain evidence="5 6">DSM 15929</strain>
    </source>
</reference>
<dbReference type="Pfam" id="PF12833">
    <property type="entry name" value="HTH_18"/>
    <property type="match status" value="1"/>
</dbReference>
<evidence type="ECO:0000313" key="6">
    <source>
        <dbReference type="Proteomes" id="UP000184386"/>
    </source>
</evidence>
<accession>A0A1M6M3X9</accession>
<dbReference type="GO" id="GO:0043565">
    <property type="term" value="F:sequence-specific DNA binding"/>
    <property type="evidence" value="ECO:0007669"/>
    <property type="project" value="InterPro"/>
</dbReference>
<dbReference type="AlphaFoldDB" id="A0A1M6M3X9"/>
<dbReference type="GO" id="GO:0003700">
    <property type="term" value="F:DNA-binding transcription factor activity"/>
    <property type="evidence" value="ECO:0007669"/>
    <property type="project" value="InterPro"/>
</dbReference>
<keyword evidence="1" id="KW-0805">Transcription regulation</keyword>
<protein>
    <submittedName>
        <fullName evidence="5">AraC-type DNA-binding protein</fullName>
    </submittedName>
</protein>
<dbReference type="SUPFAM" id="SSF46689">
    <property type="entry name" value="Homeodomain-like"/>
    <property type="match status" value="2"/>
</dbReference>
<keyword evidence="2 5" id="KW-0238">DNA-binding</keyword>
<evidence type="ECO:0000256" key="3">
    <source>
        <dbReference type="ARBA" id="ARBA00023163"/>
    </source>
</evidence>
<organism evidence="5 6">
    <name type="scientific">Anaerocolumna jejuensis DSM 15929</name>
    <dbReference type="NCBI Taxonomy" id="1121322"/>
    <lineage>
        <taxon>Bacteria</taxon>
        <taxon>Bacillati</taxon>
        <taxon>Bacillota</taxon>
        <taxon>Clostridia</taxon>
        <taxon>Lachnospirales</taxon>
        <taxon>Lachnospiraceae</taxon>
        <taxon>Anaerocolumna</taxon>
    </lineage>
</organism>
<dbReference type="PANTHER" id="PTHR43280:SF2">
    <property type="entry name" value="HTH-TYPE TRANSCRIPTIONAL REGULATOR EXSA"/>
    <property type="match status" value="1"/>
</dbReference>
<dbReference type="EMBL" id="FRAC01000007">
    <property type="protein sequence ID" value="SHJ78111.1"/>
    <property type="molecule type" value="Genomic_DNA"/>
</dbReference>
<evidence type="ECO:0000313" key="5">
    <source>
        <dbReference type="EMBL" id="SHJ78111.1"/>
    </source>
</evidence>
<dbReference type="Proteomes" id="UP000184386">
    <property type="component" value="Unassembled WGS sequence"/>
</dbReference>
<dbReference type="Pfam" id="PF02311">
    <property type="entry name" value="AraC_binding"/>
    <property type="match status" value="1"/>
</dbReference>
<dbReference type="InterPro" id="IPR009057">
    <property type="entry name" value="Homeodomain-like_sf"/>
</dbReference>
<dbReference type="Gene3D" id="1.10.10.60">
    <property type="entry name" value="Homeodomain-like"/>
    <property type="match status" value="2"/>
</dbReference>
<dbReference type="RefSeq" id="WP_073273237.1">
    <property type="nucleotide sequence ID" value="NZ_FRAC01000007.1"/>
</dbReference>
<dbReference type="InterPro" id="IPR014710">
    <property type="entry name" value="RmlC-like_jellyroll"/>
</dbReference>
<dbReference type="PANTHER" id="PTHR43280">
    <property type="entry name" value="ARAC-FAMILY TRANSCRIPTIONAL REGULATOR"/>
    <property type="match status" value="1"/>
</dbReference>
<evidence type="ECO:0000256" key="1">
    <source>
        <dbReference type="ARBA" id="ARBA00023015"/>
    </source>
</evidence>
<dbReference type="PROSITE" id="PS01124">
    <property type="entry name" value="HTH_ARAC_FAMILY_2"/>
    <property type="match status" value="1"/>
</dbReference>
<sequence length="281" mass="32014">MAALAEITTEHIMFGYSYSNEPNKDYQLHCHNFFEIYYFLEGDIDYLVEGTHYKPVPHSLLLLAPNVFHGVRVNNENTYRRVALHFYPELLSLERRALLLSVFPGTAKDDSKEIYYEGMAKEKFYPFLEALIECAELPADLQSAMVPVYLEALLSRIRVCGGSSNPPDSKEGSSETINQVIAYLNEQFTSQITLDLVAAKFCLSKHHLNKVFRKATGTTLWDYLSYKRVIYAKQLLMGGHSAEEASRMSGFSDYSAFYRAYRKITGNSPIKDRGALPSLFH</sequence>
<dbReference type="InterPro" id="IPR018060">
    <property type="entry name" value="HTH_AraC"/>
</dbReference>
<feature type="domain" description="HTH araC/xylS-type" evidence="4">
    <location>
        <begin position="178"/>
        <end position="275"/>
    </location>
</feature>
<keyword evidence="3" id="KW-0804">Transcription</keyword>
<evidence type="ECO:0000256" key="2">
    <source>
        <dbReference type="ARBA" id="ARBA00023125"/>
    </source>
</evidence>
<dbReference type="STRING" id="1121322.SAMN02745136_00831"/>
<proteinExistence type="predicted"/>
<dbReference type="InterPro" id="IPR003313">
    <property type="entry name" value="AraC-bd"/>
</dbReference>
<gene>
    <name evidence="5" type="ORF">SAMN02745136_00831</name>
</gene>
<dbReference type="SUPFAM" id="SSF51215">
    <property type="entry name" value="Regulatory protein AraC"/>
    <property type="match status" value="1"/>
</dbReference>